<evidence type="ECO:0000313" key="3">
    <source>
        <dbReference type="Proteomes" id="UP001158576"/>
    </source>
</evidence>
<name>A0ABN7T9N0_OIKDI</name>
<feature type="compositionally biased region" description="Basic and acidic residues" evidence="1">
    <location>
        <begin position="590"/>
        <end position="601"/>
    </location>
</feature>
<dbReference type="EMBL" id="OU015567">
    <property type="protein sequence ID" value="CAG5112840.1"/>
    <property type="molecule type" value="Genomic_DNA"/>
</dbReference>
<dbReference type="Gene3D" id="3.40.50.1820">
    <property type="entry name" value="alpha/beta hydrolase"/>
    <property type="match status" value="1"/>
</dbReference>
<reference evidence="2 3" key="1">
    <citation type="submission" date="2021-04" db="EMBL/GenBank/DDBJ databases">
        <authorList>
            <person name="Bliznina A."/>
        </authorList>
    </citation>
    <scope>NUCLEOTIDE SEQUENCE [LARGE SCALE GENOMIC DNA]</scope>
</reference>
<proteinExistence type="predicted"/>
<gene>
    <name evidence="2" type="ORF">OKIOD_LOCUS15776</name>
</gene>
<keyword evidence="3" id="KW-1185">Reference proteome</keyword>
<accession>A0ABN7T9N0</accession>
<dbReference type="InterPro" id="IPR029058">
    <property type="entry name" value="AB_hydrolase_fold"/>
</dbReference>
<feature type="compositionally biased region" description="Polar residues" evidence="1">
    <location>
        <begin position="623"/>
        <end position="637"/>
    </location>
</feature>
<dbReference type="SUPFAM" id="SSF53474">
    <property type="entry name" value="alpha/beta-Hydrolases"/>
    <property type="match status" value="1"/>
</dbReference>
<evidence type="ECO:0000256" key="1">
    <source>
        <dbReference type="SAM" id="MobiDB-lite"/>
    </source>
</evidence>
<dbReference type="PANTHER" id="PTHR13136:SF16">
    <property type="entry name" value="KAT8 REGULATORY NSL COMPLEX SUBUNIT 3"/>
    <property type="match status" value="1"/>
</dbReference>
<sequence length="637" mass="72274">MACIIKRKAELEWTEFELEHDYAKHPSLEAIEQKKPDEFLRERKDILLSEIESDSDSDVDLDVVKTRPPPKITYHRAKLEAQFKETEKLILNKVFGLFDCDYPAALDSKFNEEYKPVKARIQAGTAARKVVVLGEVVECMIELHLSCLTVKGDEFEALHRKSFIEKASQVLRLKFSAIGFESPTLHWIHIKIVDLLPPHLLALYIDTLSALRSKIPELLKFSLEPIIQQGTTKAAIALGLTTRKPWDPLTASPMNLLKQKLVPNSANAPLIIRIPSRPTIQNSQTAPQMRRFRTWNSQLNAFGTVQNAPSQASGQTNGDYVYHMVQTVRNMVRKHNKRHPNQPVILVGWENAALLSMYVALCKDIEVAAVCCLGLPLKKAADFTDPLLEDSKGSKFYRWFREEDQDIYPGHQLEKRGDIDDPITGLTCPFFVACGSEAANCEVKDLEDFLLEIQANTMMVIVDEGDALLRVPTEKQKRHGLTQAMVDKLVIDEMWEFLSRLMTEKAKREANLAGRMFSHSELALKAQQKRKSSASTESSPMIVHYKTFLKKKAEGLGGRLPTVDENRQFYKEFQDLMRAANTASKRKKASTGDDRDWNPKKKIDKKKTPAVKSQRNIQRDLAESSNAASQLESLMEF</sequence>
<feature type="region of interest" description="Disordered" evidence="1">
    <location>
        <begin position="581"/>
        <end position="637"/>
    </location>
</feature>
<dbReference type="PANTHER" id="PTHR13136">
    <property type="entry name" value="TESTIS DEVELOPMENT PROTEIN PRTD"/>
    <property type="match status" value="1"/>
</dbReference>
<organism evidence="2 3">
    <name type="scientific">Oikopleura dioica</name>
    <name type="common">Tunicate</name>
    <dbReference type="NCBI Taxonomy" id="34765"/>
    <lineage>
        <taxon>Eukaryota</taxon>
        <taxon>Metazoa</taxon>
        <taxon>Chordata</taxon>
        <taxon>Tunicata</taxon>
        <taxon>Appendicularia</taxon>
        <taxon>Copelata</taxon>
        <taxon>Oikopleuridae</taxon>
        <taxon>Oikopleura</taxon>
    </lineage>
</organism>
<dbReference type="Proteomes" id="UP001158576">
    <property type="component" value="Chromosome 2"/>
</dbReference>
<dbReference type="InterPro" id="IPR026555">
    <property type="entry name" value="NSL3/Tex30"/>
</dbReference>
<evidence type="ECO:0000313" key="2">
    <source>
        <dbReference type="EMBL" id="CAG5112840.1"/>
    </source>
</evidence>
<protein>
    <submittedName>
        <fullName evidence="2">Oidioi.mRNA.OKI2018_I69.chr2.g7011.t1.cds</fullName>
    </submittedName>
</protein>